<evidence type="ECO:0000313" key="2">
    <source>
        <dbReference type="Proteomes" id="UP000184028"/>
    </source>
</evidence>
<accession>A0A1M7CH87</accession>
<gene>
    <name evidence="1" type="ORF">SAMN05444484_102156</name>
</gene>
<dbReference type="OrthoDB" id="1364913at2"/>
<sequence>MRKILNAVLNFKNCHRLLLMAIVSLFAISCNDLPADLQARKTACIKENERLIAREDTIKMDWEYEKIIVDYTKLNEDIKSYTSDCNKRGISKNNDELINGIKYRIATFQKKLKEKEEKPTYGYSSSSTSSSSKKCSWCGKSFSGTHYTHLGKISECYSTDSSTSIGIYCSMKCCSEARRSTCPTCR</sequence>
<dbReference type="AlphaFoldDB" id="A0A1M7CH87"/>
<evidence type="ECO:0000313" key="1">
    <source>
        <dbReference type="EMBL" id="SHL66638.1"/>
    </source>
</evidence>
<protein>
    <recommendedName>
        <fullName evidence="3">Lipoprotein</fullName>
    </recommendedName>
</protein>
<dbReference type="PROSITE" id="PS51257">
    <property type="entry name" value="PROKAR_LIPOPROTEIN"/>
    <property type="match status" value="1"/>
</dbReference>
<keyword evidence="2" id="KW-1185">Reference proteome</keyword>
<dbReference type="Proteomes" id="UP000184028">
    <property type="component" value="Unassembled WGS sequence"/>
</dbReference>
<name>A0A1M7CH87_9FLAO</name>
<dbReference type="EMBL" id="FRBT01000002">
    <property type="protein sequence ID" value="SHL66638.1"/>
    <property type="molecule type" value="Genomic_DNA"/>
</dbReference>
<proteinExistence type="predicted"/>
<dbReference type="RefSeq" id="WP_156062654.1">
    <property type="nucleotide sequence ID" value="NZ_FRBT01000002.1"/>
</dbReference>
<organism evidence="1 2">
    <name type="scientific">Flavobacterium chilense</name>
    <dbReference type="NCBI Taxonomy" id="946677"/>
    <lineage>
        <taxon>Bacteria</taxon>
        <taxon>Pseudomonadati</taxon>
        <taxon>Bacteroidota</taxon>
        <taxon>Flavobacteriia</taxon>
        <taxon>Flavobacteriales</taxon>
        <taxon>Flavobacteriaceae</taxon>
        <taxon>Flavobacterium</taxon>
    </lineage>
</organism>
<dbReference type="STRING" id="946677.SAMN05444484_102156"/>
<evidence type="ECO:0008006" key="3">
    <source>
        <dbReference type="Google" id="ProtNLM"/>
    </source>
</evidence>
<reference evidence="2" key="1">
    <citation type="submission" date="2016-11" db="EMBL/GenBank/DDBJ databases">
        <authorList>
            <person name="Varghese N."/>
            <person name="Submissions S."/>
        </authorList>
    </citation>
    <scope>NUCLEOTIDE SEQUENCE [LARGE SCALE GENOMIC DNA]</scope>
    <source>
        <strain evidence="2">DSM 24724</strain>
    </source>
</reference>